<dbReference type="Gene3D" id="3.20.20.150">
    <property type="entry name" value="Divalent-metal-dependent TIM barrel enzymes"/>
    <property type="match status" value="1"/>
</dbReference>
<reference evidence="2" key="1">
    <citation type="journal article" date="2021" name="mSystems">
        <title>Bacteria and Archaea Synergistically Convert Glycine Betaine to Biogenic Methane in the Formosa Cold Seep of the South China Sea.</title>
        <authorList>
            <person name="Li L."/>
            <person name="Zhang W."/>
            <person name="Zhang S."/>
            <person name="Song L."/>
            <person name="Sun Q."/>
            <person name="Zhang H."/>
            <person name="Xiang H."/>
            <person name="Dong X."/>
        </authorList>
    </citation>
    <scope>NUCLEOTIDE SEQUENCE</scope>
    <source>
        <strain evidence="2">ZWT</strain>
    </source>
</reference>
<evidence type="ECO:0000313" key="3">
    <source>
        <dbReference type="Proteomes" id="UP001056429"/>
    </source>
</evidence>
<dbReference type="InterPro" id="IPR050312">
    <property type="entry name" value="IolE/XylAMocC-like"/>
</dbReference>
<proteinExistence type="predicted"/>
<sequence>MKNLKLLQCVNTPDKFDPALNDRLSVGIEIQDFFFSTLYDDGWEYRIEQYREKLKDFKGIISMHGPALDLSPSSTDNKILEVTRDRYYQGIKMAKMLNAKYIVFHSQINPIIKDPAVKKLILNKQLSFWSELLTEIEDTDLTILIENFYDNDYADFLLLLEKINSPKVKVCLDTGHVLCNSSKGIEHWVHGLKDYIRYIHFHYNKGDFDAHLSPHEEFIKEVSDILKINNITPVIALEYTVEDLESEIEKIRACD</sequence>
<dbReference type="PANTHER" id="PTHR12110:SF53">
    <property type="entry name" value="BLR5974 PROTEIN"/>
    <property type="match status" value="1"/>
</dbReference>
<dbReference type="GO" id="GO:0006281">
    <property type="term" value="P:DNA repair"/>
    <property type="evidence" value="ECO:0007669"/>
    <property type="project" value="InterPro"/>
</dbReference>
<dbReference type="GO" id="GO:0003677">
    <property type="term" value="F:DNA binding"/>
    <property type="evidence" value="ECO:0007669"/>
    <property type="project" value="InterPro"/>
</dbReference>
<organism evidence="2 3">
    <name type="scientific">Oceanirhabdus seepicola</name>
    <dbReference type="NCBI Taxonomy" id="2828781"/>
    <lineage>
        <taxon>Bacteria</taxon>
        <taxon>Bacillati</taxon>
        <taxon>Bacillota</taxon>
        <taxon>Clostridia</taxon>
        <taxon>Eubacteriales</taxon>
        <taxon>Clostridiaceae</taxon>
        <taxon>Oceanirhabdus</taxon>
    </lineage>
</organism>
<dbReference type="InterPro" id="IPR001719">
    <property type="entry name" value="AP_endonuc_2"/>
</dbReference>
<reference evidence="2" key="2">
    <citation type="submission" date="2021-04" db="EMBL/GenBank/DDBJ databases">
        <authorList>
            <person name="Dong X."/>
        </authorList>
    </citation>
    <scope>NUCLEOTIDE SEQUENCE</scope>
    <source>
        <strain evidence="2">ZWT</strain>
    </source>
</reference>
<keyword evidence="2" id="KW-0413">Isomerase</keyword>
<dbReference type="SMART" id="SM00518">
    <property type="entry name" value="AP2Ec"/>
    <property type="match status" value="1"/>
</dbReference>
<accession>A0A9J6P1H7</accession>
<dbReference type="InterPro" id="IPR036237">
    <property type="entry name" value="Xyl_isomerase-like_sf"/>
</dbReference>
<dbReference type="InterPro" id="IPR013022">
    <property type="entry name" value="Xyl_isomerase-like_TIM-brl"/>
</dbReference>
<dbReference type="AlphaFoldDB" id="A0A9J6P1H7"/>
<comment type="caution">
    <text evidence="2">The sequence shown here is derived from an EMBL/GenBank/DDBJ whole genome shotgun (WGS) entry which is preliminary data.</text>
</comment>
<protein>
    <submittedName>
        <fullName evidence="2">Sugar phosphate isomerase/epimerase</fullName>
    </submittedName>
</protein>
<dbReference type="GO" id="GO:0016853">
    <property type="term" value="F:isomerase activity"/>
    <property type="evidence" value="ECO:0007669"/>
    <property type="project" value="UniProtKB-KW"/>
</dbReference>
<gene>
    <name evidence="2" type="ORF">KDK92_06220</name>
</gene>
<dbReference type="Pfam" id="PF01261">
    <property type="entry name" value="AP_endonuc_2"/>
    <property type="match status" value="1"/>
</dbReference>
<dbReference type="SUPFAM" id="SSF51658">
    <property type="entry name" value="Xylose isomerase-like"/>
    <property type="match status" value="1"/>
</dbReference>
<evidence type="ECO:0000313" key="2">
    <source>
        <dbReference type="EMBL" id="MCM1989328.1"/>
    </source>
</evidence>
<feature type="domain" description="Xylose isomerase-like TIM barrel" evidence="1">
    <location>
        <begin position="44"/>
        <end position="242"/>
    </location>
</feature>
<evidence type="ECO:0000259" key="1">
    <source>
        <dbReference type="Pfam" id="PF01261"/>
    </source>
</evidence>
<dbReference type="Proteomes" id="UP001056429">
    <property type="component" value="Unassembled WGS sequence"/>
</dbReference>
<keyword evidence="3" id="KW-1185">Reference proteome</keyword>
<dbReference type="GO" id="GO:0008270">
    <property type="term" value="F:zinc ion binding"/>
    <property type="evidence" value="ECO:0007669"/>
    <property type="project" value="InterPro"/>
</dbReference>
<name>A0A9J6P1H7_9CLOT</name>
<dbReference type="RefSeq" id="WP_250858327.1">
    <property type="nucleotide sequence ID" value="NZ_JAGSOJ010000001.1"/>
</dbReference>
<dbReference type="PANTHER" id="PTHR12110">
    <property type="entry name" value="HYDROXYPYRUVATE ISOMERASE"/>
    <property type="match status" value="1"/>
</dbReference>
<dbReference type="EMBL" id="JAGSOJ010000001">
    <property type="protein sequence ID" value="MCM1989328.1"/>
    <property type="molecule type" value="Genomic_DNA"/>
</dbReference>